<dbReference type="Proteomes" id="UP000503462">
    <property type="component" value="Chromosome 3"/>
</dbReference>
<organism evidence="7 8">
    <name type="scientific">Peltaster fructicola</name>
    <dbReference type="NCBI Taxonomy" id="286661"/>
    <lineage>
        <taxon>Eukaryota</taxon>
        <taxon>Fungi</taxon>
        <taxon>Dikarya</taxon>
        <taxon>Ascomycota</taxon>
        <taxon>Pezizomycotina</taxon>
        <taxon>Dothideomycetes</taxon>
        <taxon>Dothideomycetes incertae sedis</taxon>
        <taxon>Peltaster</taxon>
    </lineage>
</organism>
<dbReference type="GO" id="GO:0005789">
    <property type="term" value="C:endoplasmic reticulum membrane"/>
    <property type="evidence" value="ECO:0007669"/>
    <property type="project" value="TreeGrafter"/>
</dbReference>
<accession>A0A6H0XXG3</accession>
<dbReference type="PANTHER" id="PTHR43647">
    <property type="entry name" value="DEHYDROGENASE"/>
    <property type="match status" value="1"/>
</dbReference>
<dbReference type="GO" id="GO:0005811">
    <property type="term" value="C:lipid droplet"/>
    <property type="evidence" value="ECO:0007669"/>
    <property type="project" value="TreeGrafter"/>
</dbReference>
<dbReference type="GO" id="GO:0005741">
    <property type="term" value="C:mitochondrial outer membrane"/>
    <property type="evidence" value="ECO:0007669"/>
    <property type="project" value="TreeGrafter"/>
</dbReference>
<comment type="similarity">
    <text evidence="6">Belongs to the short-chain dehydrogenases/reductases (SDR) family. ERG27 subfamily.</text>
</comment>
<keyword evidence="2" id="KW-0521">NADP</keyword>
<protein>
    <recommendedName>
        <fullName evidence="9">3-keto-steroid reductase</fullName>
    </recommendedName>
</protein>
<evidence type="ECO:0000256" key="5">
    <source>
        <dbReference type="ARBA" id="ARBA00023098"/>
    </source>
</evidence>
<evidence type="ECO:0000256" key="3">
    <source>
        <dbReference type="ARBA" id="ARBA00022955"/>
    </source>
</evidence>
<dbReference type="EMBL" id="CP051141">
    <property type="protein sequence ID" value="QIW99287.1"/>
    <property type="molecule type" value="Genomic_DNA"/>
</dbReference>
<keyword evidence="4" id="KW-0560">Oxidoreductase</keyword>
<gene>
    <name evidence="7" type="ORF">AMS68_004805</name>
</gene>
<dbReference type="GO" id="GO:0000253">
    <property type="term" value="F:3-beta-hydroxysteroid 3-dehydrogenase (NADP+) activity"/>
    <property type="evidence" value="ECO:0007669"/>
    <property type="project" value="TreeGrafter"/>
</dbReference>
<evidence type="ECO:0000256" key="4">
    <source>
        <dbReference type="ARBA" id="ARBA00023002"/>
    </source>
</evidence>
<keyword evidence="3" id="KW-0752">Steroid biosynthesis</keyword>
<evidence type="ECO:0000256" key="2">
    <source>
        <dbReference type="ARBA" id="ARBA00022857"/>
    </source>
</evidence>
<evidence type="ECO:0000313" key="8">
    <source>
        <dbReference type="Proteomes" id="UP000503462"/>
    </source>
</evidence>
<dbReference type="GO" id="GO:0006696">
    <property type="term" value="P:ergosterol biosynthetic process"/>
    <property type="evidence" value="ECO:0007669"/>
    <property type="project" value="TreeGrafter"/>
</dbReference>
<evidence type="ECO:0000256" key="6">
    <source>
        <dbReference type="ARBA" id="ARBA00023593"/>
    </source>
</evidence>
<dbReference type="Gene3D" id="3.40.50.720">
    <property type="entry name" value="NAD(P)-binding Rossmann-like Domain"/>
    <property type="match status" value="1"/>
</dbReference>
<evidence type="ECO:0008006" key="9">
    <source>
        <dbReference type="Google" id="ProtNLM"/>
    </source>
</evidence>
<proteinExistence type="inferred from homology"/>
<keyword evidence="1" id="KW-0444">Lipid biosynthesis</keyword>
<dbReference type="InterPro" id="IPR051593">
    <property type="entry name" value="Ergosterol_Biosynth_ERG27"/>
</dbReference>
<dbReference type="AlphaFoldDB" id="A0A6H0XXG3"/>
<reference evidence="7 8" key="1">
    <citation type="journal article" date="2016" name="Sci. Rep.">
        <title>Peltaster fructicola genome reveals evolution from an invasive phytopathogen to an ectophytic parasite.</title>
        <authorList>
            <person name="Xu C."/>
            <person name="Chen H."/>
            <person name="Gleason M.L."/>
            <person name="Xu J.R."/>
            <person name="Liu H."/>
            <person name="Zhang R."/>
            <person name="Sun G."/>
        </authorList>
    </citation>
    <scope>NUCLEOTIDE SEQUENCE [LARGE SCALE GENOMIC DNA]</scope>
    <source>
        <strain evidence="7 8">LNHT1506</strain>
    </source>
</reference>
<evidence type="ECO:0000256" key="1">
    <source>
        <dbReference type="ARBA" id="ARBA00022516"/>
    </source>
</evidence>
<keyword evidence="5" id="KW-0443">Lipid metabolism</keyword>
<dbReference type="InterPro" id="IPR036291">
    <property type="entry name" value="NAD(P)-bd_dom_sf"/>
</dbReference>
<evidence type="ECO:0000313" key="7">
    <source>
        <dbReference type="EMBL" id="QIW99287.1"/>
    </source>
</evidence>
<name>A0A6H0XXG3_9PEZI</name>
<dbReference type="OrthoDB" id="9989144at2759"/>
<keyword evidence="8" id="KW-1185">Reference proteome</keyword>
<sequence>MAASLNSQQHATYTVLVTGANSGLGLATCCRLIDEFLQTRPSSQSIHLLFSTRDVKKRAQTLQAINGHIGNTLKEVQGTADRLHGPRVTIQGVLVDLSRLLTVKALAKQLQGEFEHIDAVVCNAGIGGWSGLHWGHAIYSLLFDFMQATTFPTFQSCYVGAVTKRQLPATANKVEEPPLGEVFAANLFGHYMLVHWIASVLTSESRIVWVSSLSAASKYLSFDDFQRLGTSEAYESSKRATDLMVLTSELPATQQYVSSFLPASPGRSTRSKATTSHPVMYTTHPGVVFTGINGLPWYLSIFILGSFWLARWLGSPWHTITTYKGAVSATWTCLAPDEQLRDLELRLGKGKWGSVVTVQGAEGVKRTEVDGWGFSGVVGPAPSGSVSGKQGRLRGRTKFTAESRVEFEEQGRLVWQELEVLRKAWEERLDTAE</sequence>
<dbReference type="SUPFAM" id="SSF51735">
    <property type="entry name" value="NAD(P)-binding Rossmann-fold domains"/>
    <property type="match status" value="1"/>
</dbReference>
<dbReference type="PANTHER" id="PTHR43647:SF1">
    <property type="entry name" value="3-KETO-STEROID REDUCTASE ERG27"/>
    <property type="match status" value="1"/>
</dbReference>